<dbReference type="InterPro" id="IPR013762">
    <property type="entry name" value="Integrase-like_cat_sf"/>
</dbReference>
<dbReference type="PANTHER" id="PTHR37535">
    <property type="entry name" value="FLUG DOMAIN PROTEIN"/>
    <property type="match status" value="1"/>
</dbReference>
<name>A0A6G1IRR9_9PLEO</name>
<organism evidence="2 3">
    <name type="scientific">Lentithecium fluviatile CBS 122367</name>
    <dbReference type="NCBI Taxonomy" id="1168545"/>
    <lineage>
        <taxon>Eukaryota</taxon>
        <taxon>Fungi</taxon>
        <taxon>Dikarya</taxon>
        <taxon>Ascomycota</taxon>
        <taxon>Pezizomycotina</taxon>
        <taxon>Dothideomycetes</taxon>
        <taxon>Pleosporomycetidae</taxon>
        <taxon>Pleosporales</taxon>
        <taxon>Massarineae</taxon>
        <taxon>Lentitheciaceae</taxon>
        <taxon>Lentithecium</taxon>
    </lineage>
</organism>
<evidence type="ECO:0000256" key="1">
    <source>
        <dbReference type="ARBA" id="ARBA00023172"/>
    </source>
</evidence>
<evidence type="ECO:0000313" key="3">
    <source>
        <dbReference type="Proteomes" id="UP000799291"/>
    </source>
</evidence>
<dbReference type="Proteomes" id="UP000799291">
    <property type="component" value="Unassembled WGS sequence"/>
</dbReference>
<dbReference type="InterPro" id="IPR011010">
    <property type="entry name" value="DNA_brk_join_enz"/>
</dbReference>
<dbReference type="GO" id="GO:0003677">
    <property type="term" value="F:DNA binding"/>
    <property type="evidence" value="ECO:0007669"/>
    <property type="project" value="InterPro"/>
</dbReference>
<protein>
    <submittedName>
        <fullName evidence="2">Uncharacterized protein</fullName>
    </submittedName>
</protein>
<evidence type="ECO:0000313" key="2">
    <source>
        <dbReference type="EMBL" id="KAF2680670.1"/>
    </source>
</evidence>
<dbReference type="Gene3D" id="1.10.443.10">
    <property type="entry name" value="Intergrase catalytic core"/>
    <property type="match status" value="1"/>
</dbReference>
<reference evidence="2" key="1">
    <citation type="journal article" date="2020" name="Stud. Mycol.">
        <title>101 Dothideomycetes genomes: a test case for predicting lifestyles and emergence of pathogens.</title>
        <authorList>
            <person name="Haridas S."/>
            <person name="Albert R."/>
            <person name="Binder M."/>
            <person name="Bloem J."/>
            <person name="Labutti K."/>
            <person name="Salamov A."/>
            <person name="Andreopoulos B."/>
            <person name="Baker S."/>
            <person name="Barry K."/>
            <person name="Bills G."/>
            <person name="Bluhm B."/>
            <person name="Cannon C."/>
            <person name="Castanera R."/>
            <person name="Culley D."/>
            <person name="Daum C."/>
            <person name="Ezra D."/>
            <person name="Gonzalez J."/>
            <person name="Henrissat B."/>
            <person name="Kuo A."/>
            <person name="Liang C."/>
            <person name="Lipzen A."/>
            <person name="Lutzoni F."/>
            <person name="Magnuson J."/>
            <person name="Mondo S."/>
            <person name="Nolan M."/>
            <person name="Ohm R."/>
            <person name="Pangilinan J."/>
            <person name="Park H.-J."/>
            <person name="Ramirez L."/>
            <person name="Alfaro M."/>
            <person name="Sun H."/>
            <person name="Tritt A."/>
            <person name="Yoshinaga Y."/>
            <person name="Zwiers L.-H."/>
            <person name="Turgeon B."/>
            <person name="Goodwin S."/>
            <person name="Spatafora J."/>
            <person name="Crous P."/>
            <person name="Grigoriev I."/>
        </authorList>
    </citation>
    <scope>NUCLEOTIDE SEQUENCE</scope>
    <source>
        <strain evidence="2">CBS 122367</strain>
    </source>
</reference>
<dbReference type="EMBL" id="MU005595">
    <property type="protein sequence ID" value="KAF2680670.1"/>
    <property type="molecule type" value="Genomic_DNA"/>
</dbReference>
<keyword evidence="3" id="KW-1185">Reference proteome</keyword>
<sequence length="332" mass="37984">KEWQQIKRIVNVGSDHRYRTKDDLAIKRYIKDLGTTEGASTKKRSKPVAFYKDAEDTLSYLWRCDEYQYQHPRIRIQITWSILLEAFYGLRPGEMIESSTHRGSNEGIHYGDITLALTRHEGALRYQIEIRLRNRKFKRGLEGEERFLEPTAPSRGFLMREDKKILPVCRSLEGAAVSNTKIVSASSLGTHLKDLGLRCGYKDPVSPYAFRRGFANGIEGNVSAQKTRRLLGHSDDSVFRAYSSSIVGIHTQNVVRGLPADQDHMDFVRGIAFHRDLTAPKPHRSLLTDGSHRPLPLAVIDEAKSMLPKTCTQRAIIKKARAMQFERERKEY</sequence>
<gene>
    <name evidence="2" type="ORF">K458DRAFT_256458</name>
</gene>
<proteinExistence type="predicted"/>
<dbReference type="InterPro" id="IPR021842">
    <property type="entry name" value="DUF3435"/>
</dbReference>
<accession>A0A6G1IRR9</accession>
<dbReference type="OrthoDB" id="3943630at2759"/>
<keyword evidence="1" id="KW-0233">DNA recombination</keyword>
<dbReference type="Pfam" id="PF11917">
    <property type="entry name" value="DUF3435"/>
    <property type="match status" value="1"/>
</dbReference>
<dbReference type="GO" id="GO:0006310">
    <property type="term" value="P:DNA recombination"/>
    <property type="evidence" value="ECO:0007669"/>
    <property type="project" value="UniProtKB-KW"/>
</dbReference>
<feature type="non-terminal residue" evidence="2">
    <location>
        <position position="332"/>
    </location>
</feature>
<dbReference type="AlphaFoldDB" id="A0A6G1IRR9"/>
<dbReference type="GO" id="GO:0015074">
    <property type="term" value="P:DNA integration"/>
    <property type="evidence" value="ECO:0007669"/>
    <property type="project" value="InterPro"/>
</dbReference>
<dbReference type="PANTHER" id="PTHR37535:SF3">
    <property type="entry name" value="FLUG DOMAIN-CONTAINING PROTEIN"/>
    <property type="match status" value="1"/>
</dbReference>
<dbReference type="SUPFAM" id="SSF56349">
    <property type="entry name" value="DNA breaking-rejoining enzymes"/>
    <property type="match status" value="1"/>
</dbReference>
<feature type="non-terminal residue" evidence="2">
    <location>
        <position position="1"/>
    </location>
</feature>